<name>A0ABV8IRD4_9ACTN</name>
<evidence type="ECO:0000313" key="1">
    <source>
        <dbReference type="EMBL" id="MFC4066802.1"/>
    </source>
</evidence>
<protein>
    <submittedName>
        <fullName evidence="1">DUF488 family protein</fullName>
    </submittedName>
</protein>
<dbReference type="RefSeq" id="WP_378067773.1">
    <property type="nucleotide sequence ID" value="NZ_JBHSBL010000016.1"/>
</dbReference>
<dbReference type="Proteomes" id="UP001595867">
    <property type="component" value="Unassembled WGS sequence"/>
</dbReference>
<sequence length="156" mass="17309">MTSRQQDLVGLVGVGYEGRTVEELIEQLHALGVSRLVDVRLNPLSRKRGLSKTALGQALHAAGIVYEHRRELGNPKDNRPGFASTGTVRDHARSRYTELLHQPQARQALEDVAAAGRQERVAVLCFEADENQCHRQVVIQEIQRRLGRGTDARGGQ</sequence>
<dbReference type="EMBL" id="JBHSBL010000016">
    <property type="protein sequence ID" value="MFC4066802.1"/>
    <property type="molecule type" value="Genomic_DNA"/>
</dbReference>
<accession>A0ABV8IRD4</accession>
<dbReference type="PANTHER" id="PTHR39337">
    <property type="entry name" value="BLR5642 PROTEIN"/>
    <property type="match status" value="1"/>
</dbReference>
<evidence type="ECO:0000313" key="2">
    <source>
        <dbReference type="Proteomes" id="UP001595867"/>
    </source>
</evidence>
<reference evidence="2" key="1">
    <citation type="journal article" date="2019" name="Int. J. Syst. Evol. Microbiol.">
        <title>The Global Catalogue of Microorganisms (GCM) 10K type strain sequencing project: providing services to taxonomists for standard genome sequencing and annotation.</title>
        <authorList>
            <consortium name="The Broad Institute Genomics Platform"/>
            <consortium name="The Broad Institute Genome Sequencing Center for Infectious Disease"/>
            <person name="Wu L."/>
            <person name="Ma J."/>
        </authorList>
    </citation>
    <scope>NUCLEOTIDE SEQUENCE [LARGE SCALE GENOMIC DNA]</scope>
    <source>
        <strain evidence="2">TBRC 5832</strain>
    </source>
</reference>
<keyword evidence="2" id="KW-1185">Reference proteome</keyword>
<dbReference type="InterPro" id="IPR007438">
    <property type="entry name" value="DUF488"/>
</dbReference>
<dbReference type="Pfam" id="PF04343">
    <property type="entry name" value="DUF488"/>
    <property type="match status" value="1"/>
</dbReference>
<dbReference type="PANTHER" id="PTHR39337:SF1">
    <property type="entry name" value="BLR5642 PROTEIN"/>
    <property type="match status" value="1"/>
</dbReference>
<comment type="caution">
    <text evidence="1">The sequence shown here is derived from an EMBL/GenBank/DDBJ whole genome shotgun (WGS) entry which is preliminary data.</text>
</comment>
<dbReference type="InterPro" id="IPR014519">
    <property type="entry name" value="UCP024492"/>
</dbReference>
<organism evidence="1 2">
    <name type="scientific">Actinoplanes subglobosus</name>
    <dbReference type="NCBI Taxonomy" id="1547892"/>
    <lineage>
        <taxon>Bacteria</taxon>
        <taxon>Bacillati</taxon>
        <taxon>Actinomycetota</taxon>
        <taxon>Actinomycetes</taxon>
        <taxon>Micromonosporales</taxon>
        <taxon>Micromonosporaceae</taxon>
        <taxon>Actinoplanes</taxon>
    </lineage>
</organism>
<gene>
    <name evidence="1" type="ORF">ACFO0C_17830</name>
</gene>
<proteinExistence type="predicted"/>
<dbReference type="PIRSF" id="PIRSF024492">
    <property type="entry name" value="UCP024492"/>
    <property type="match status" value="1"/>
</dbReference>